<feature type="domain" description="Glycosyl transferase family 1" evidence="2">
    <location>
        <begin position="184"/>
        <end position="326"/>
    </location>
</feature>
<accession>A0AAN4RLW2</accession>
<comment type="caution">
    <text evidence="4">The sequence shown here is derived from an EMBL/GenBank/DDBJ whole genome shotgun (WGS) entry which is preliminary data.</text>
</comment>
<reference evidence="4" key="2">
    <citation type="journal article" date="2020" name="Int. Dairy J.">
        <title>Lactic acid bacterial diversity in Brie cheese focusing on salt concentration and pH of isolation medium and characterisation of halophilic and alkaliphilic lactic acid bacterial isolates.</title>
        <authorList>
            <person name="Unno R."/>
            <person name="Matsutani M."/>
            <person name="Suzuki T."/>
            <person name="Kodama K."/>
            <person name="Matsushita H."/>
            <person name="Yamasato K."/>
            <person name="Koizumi Y."/>
            <person name="Ishikawa M."/>
        </authorList>
    </citation>
    <scope>NUCLEOTIDE SEQUENCE</scope>
    <source>
        <strain evidence="4">7C1</strain>
        <strain evidence="3">8C4</strain>
    </source>
</reference>
<dbReference type="Proteomes" id="UP000886607">
    <property type="component" value="Unassembled WGS sequence"/>
</dbReference>
<dbReference type="RefSeq" id="WP_202584002.1">
    <property type="nucleotide sequence ID" value="NZ_BKBO01000020.1"/>
</dbReference>
<name>A0AAN4RLW2_9ENTE</name>
<protein>
    <recommendedName>
        <fullName evidence="2">Glycosyl transferase family 1 domain-containing protein</fullName>
    </recommendedName>
</protein>
<gene>
    <name evidence="3" type="ORF">TK11N_13960</name>
    <name evidence="4" type="ORF">TK2N_13690</name>
</gene>
<reference evidence="4" key="1">
    <citation type="submission" date="2019-08" db="EMBL/GenBank/DDBJ databases">
        <authorList>
            <person name="Ishikawa M."/>
            <person name="Suzuki T."/>
            <person name="Matsutani M."/>
        </authorList>
    </citation>
    <scope>NUCLEOTIDE SEQUENCE</scope>
    <source>
        <strain evidence="4">7C1</strain>
        <strain evidence="3">8C4</strain>
    </source>
</reference>
<dbReference type="Gene3D" id="3.40.50.2000">
    <property type="entry name" value="Glycogen Phosphorylase B"/>
    <property type="match status" value="1"/>
</dbReference>
<dbReference type="PANTHER" id="PTHR46401:SF2">
    <property type="entry name" value="GLYCOSYLTRANSFERASE WBBK-RELATED"/>
    <property type="match status" value="1"/>
</dbReference>
<keyword evidence="6" id="KW-1185">Reference proteome</keyword>
<evidence type="ECO:0000259" key="2">
    <source>
        <dbReference type="Pfam" id="PF00534"/>
    </source>
</evidence>
<dbReference type="AlphaFoldDB" id="A0AAN4RLW2"/>
<dbReference type="Proteomes" id="UP000886597">
    <property type="component" value="Unassembled WGS sequence"/>
</dbReference>
<proteinExistence type="predicted"/>
<evidence type="ECO:0000256" key="1">
    <source>
        <dbReference type="ARBA" id="ARBA00022679"/>
    </source>
</evidence>
<dbReference type="EMBL" id="BKBQ01000019">
    <property type="protein sequence ID" value="GEQ54525.1"/>
    <property type="molecule type" value="Genomic_DNA"/>
</dbReference>
<dbReference type="PANTHER" id="PTHR46401">
    <property type="entry name" value="GLYCOSYLTRANSFERASE WBBK-RELATED"/>
    <property type="match status" value="1"/>
</dbReference>
<evidence type="ECO:0000313" key="3">
    <source>
        <dbReference type="EMBL" id="GEQ49544.1"/>
    </source>
</evidence>
<evidence type="ECO:0000313" key="4">
    <source>
        <dbReference type="EMBL" id="GEQ54525.1"/>
    </source>
</evidence>
<dbReference type="SUPFAM" id="SSF53756">
    <property type="entry name" value="UDP-Glycosyltransferase/glycogen phosphorylase"/>
    <property type="match status" value="1"/>
</dbReference>
<sequence>MKIVVNDIAASEGGALTVLQNFYEEIRSSNDRNEWIFLLNDDYIEETDNIKIKLFSEVKNSWFKRLYFELFQGKKIVNQLDPDIYFSLQNTATLGIKAEQIVYLHQSLPYQKEKSFSFFRKDEWKLAVYQKIIGRLYEYLFKQTKAKIIVQTEWMKKAVKKRISNKIVVVPPHIKIPDKLSNKKRENKKVTFFYPASDSLYKNHEVIYAAVNHIVKRGYTNFQVVLTISPKNVMNQNIYDFIGQVSRDEVFEYYSNSILLFPSYIETYGLPLKEASLLNVPIIASKTDFSTEVLRGYDRVNFFNKFESMELAGIMISYIANDNKMNNENTEKHLKQTQGNGLLDVITSGK</sequence>
<dbReference type="Pfam" id="PF00534">
    <property type="entry name" value="Glycos_transf_1"/>
    <property type="match status" value="1"/>
</dbReference>
<dbReference type="GO" id="GO:0009103">
    <property type="term" value="P:lipopolysaccharide biosynthetic process"/>
    <property type="evidence" value="ECO:0007669"/>
    <property type="project" value="TreeGrafter"/>
</dbReference>
<evidence type="ECO:0000313" key="6">
    <source>
        <dbReference type="Proteomes" id="UP000886607"/>
    </source>
</evidence>
<dbReference type="EMBL" id="BKBO01000020">
    <property type="protein sequence ID" value="GEQ49544.1"/>
    <property type="molecule type" value="Genomic_DNA"/>
</dbReference>
<organism evidence="4 5">
    <name type="scientific">Tetragenococcus koreensis</name>
    <dbReference type="NCBI Taxonomy" id="290335"/>
    <lineage>
        <taxon>Bacteria</taxon>
        <taxon>Bacillati</taxon>
        <taxon>Bacillota</taxon>
        <taxon>Bacilli</taxon>
        <taxon>Lactobacillales</taxon>
        <taxon>Enterococcaceae</taxon>
        <taxon>Tetragenococcus</taxon>
    </lineage>
</organism>
<keyword evidence="1" id="KW-0808">Transferase</keyword>
<dbReference type="GO" id="GO:0016757">
    <property type="term" value="F:glycosyltransferase activity"/>
    <property type="evidence" value="ECO:0007669"/>
    <property type="project" value="InterPro"/>
</dbReference>
<evidence type="ECO:0000313" key="5">
    <source>
        <dbReference type="Proteomes" id="UP000886597"/>
    </source>
</evidence>
<dbReference type="InterPro" id="IPR001296">
    <property type="entry name" value="Glyco_trans_1"/>
</dbReference>